<gene>
    <name evidence="7" type="primary">flgK</name>
    <name evidence="11" type="ORF">N868_18195</name>
</gene>
<evidence type="ECO:0000256" key="6">
    <source>
        <dbReference type="ARBA" id="ARBA00023143"/>
    </source>
</evidence>
<dbReference type="PANTHER" id="PTHR30033">
    <property type="entry name" value="FLAGELLAR HOOK-ASSOCIATED PROTEIN 1"/>
    <property type="match status" value="1"/>
</dbReference>
<dbReference type="GO" id="GO:0009424">
    <property type="term" value="C:bacterial-type flagellum hook"/>
    <property type="evidence" value="ECO:0007669"/>
    <property type="project" value="UniProtKB-UniRule"/>
</dbReference>
<feature type="domain" description="Flagellar basal body rod protein N-terminal" evidence="8">
    <location>
        <begin position="9"/>
        <end position="37"/>
    </location>
</feature>
<dbReference type="PRINTS" id="PR01005">
    <property type="entry name" value="FLGHOOKAP1"/>
</dbReference>
<dbReference type="InterPro" id="IPR010930">
    <property type="entry name" value="Flg_bb/hook_C_dom"/>
</dbReference>
<keyword evidence="11" id="KW-0969">Cilium</keyword>
<dbReference type="SUPFAM" id="SSF64518">
    <property type="entry name" value="Phase 1 flagellin"/>
    <property type="match status" value="1"/>
</dbReference>
<reference evidence="11 12" key="1">
    <citation type="submission" date="2013-08" db="EMBL/GenBank/DDBJ databases">
        <title>Genome sequencing of Cellulomonas carbonis T26.</title>
        <authorList>
            <person name="Chen F."/>
            <person name="Li Y."/>
            <person name="Wang G."/>
        </authorList>
    </citation>
    <scope>NUCLEOTIDE SEQUENCE [LARGE SCALE GENOMIC DNA]</scope>
    <source>
        <strain evidence="11 12">T26</strain>
    </source>
</reference>
<sequence length="469" mass="49015">MSTFSGLGTALSSLMAQRQALDVAGQNIANANTKGYTRQRAELTSVESLSVPTMFSSSQAAGNGVKVTGISRLGDTFLDDRVRAETGTSSFRKAQASALSRLESTLTEPADSGVAAALGEYWAAWEDVANRPDDTAARQVLIGAADAVASQVSAGYRATETQWQQMRTETQTLVTEVNTTAEQVARYNEQIRSIIVTGGSPNELVDQRDQLALRLAELTGATARHRDDGTMDLLVDGNPLVTGIGASALEVTGDHRMTDGTTSTINQVGLRWASTGTPVTPTSGVLASHLAVLSPDGPLAGAAGTWNALATRLAESVNTIHRTGAGLDGVSGRDFFAVDGGIPATGLRVAVTDPAQVAAAAVGQGTYDGSLADRLSQVGQGADSPDRLWRDFVVDLGVRTRAADQRATVSEAARATAENLQLSQASVDIDEETVNMLAIQRAYEGAARVLTAVDEMLDVLINRTGVVGR</sequence>
<keyword evidence="6 7" id="KW-0975">Bacterial flagellum</keyword>
<evidence type="ECO:0000256" key="3">
    <source>
        <dbReference type="ARBA" id="ARBA00009677"/>
    </source>
</evidence>
<dbReference type="GO" id="GO:0044780">
    <property type="term" value="P:bacterial-type flagellum assembly"/>
    <property type="evidence" value="ECO:0007669"/>
    <property type="project" value="InterPro"/>
</dbReference>
<dbReference type="NCBIfam" id="TIGR02492">
    <property type="entry name" value="flgK_ends"/>
    <property type="match status" value="1"/>
</dbReference>
<dbReference type="Pfam" id="PF06429">
    <property type="entry name" value="Flg_bbr_C"/>
    <property type="match status" value="1"/>
</dbReference>
<dbReference type="Pfam" id="PF00460">
    <property type="entry name" value="Flg_bb_rod"/>
    <property type="match status" value="1"/>
</dbReference>
<feature type="domain" description="Flagellar hook-associated protein FlgK helical" evidence="10">
    <location>
        <begin position="99"/>
        <end position="336"/>
    </location>
</feature>
<organism evidence="11 12">
    <name type="scientific">Cellulomonas carbonis T26</name>
    <dbReference type="NCBI Taxonomy" id="947969"/>
    <lineage>
        <taxon>Bacteria</taxon>
        <taxon>Bacillati</taxon>
        <taxon>Actinomycetota</taxon>
        <taxon>Actinomycetes</taxon>
        <taxon>Micrococcales</taxon>
        <taxon>Cellulomonadaceae</taxon>
        <taxon>Cellulomonas</taxon>
    </lineage>
</organism>
<keyword evidence="12" id="KW-1185">Reference proteome</keyword>
<dbReference type="InterPro" id="IPR053927">
    <property type="entry name" value="FlgK_helical"/>
</dbReference>
<dbReference type="PANTHER" id="PTHR30033:SF1">
    <property type="entry name" value="FLAGELLAR HOOK-ASSOCIATED PROTEIN 1"/>
    <property type="match status" value="1"/>
</dbReference>
<evidence type="ECO:0000313" key="11">
    <source>
        <dbReference type="EMBL" id="KGM12299.1"/>
    </source>
</evidence>
<evidence type="ECO:0000259" key="9">
    <source>
        <dbReference type="Pfam" id="PF06429"/>
    </source>
</evidence>
<evidence type="ECO:0000259" key="8">
    <source>
        <dbReference type="Pfam" id="PF00460"/>
    </source>
</evidence>
<comment type="subcellular location">
    <subcellularLocation>
        <location evidence="1 7">Bacterial flagellum</location>
    </subcellularLocation>
    <subcellularLocation>
        <location evidence="2 7">Secreted</location>
    </subcellularLocation>
</comment>
<dbReference type="InterPro" id="IPR001444">
    <property type="entry name" value="Flag_bb_rod_N"/>
</dbReference>
<evidence type="ECO:0000256" key="7">
    <source>
        <dbReference type="RuleBase" id="RU362065"/>
    </source>
</evidence>
<dbReference type="GO" id="GO:0005576">
    <property type="term" value="C:extracellular region"/>
    <property type="evidence" value="ECO:0007669"/>
    <property type="project" value="UniProtKB-SubCell"/>
</dbReference>
<keyword evidence="5 7" id="KW-0964">Secreted</keyword>
<evidence type="ECO:0000256" key="2">
    <source>
        <dbReference type="ARBA" id="ARBA00004613"/>
    </source>
</evidence>
<dbReference type="AlphaFoldDB" id="A0A0A0BYT3"/>
<dbReference type="RefSeq" id="WP_043602809.1">
    <property type="nucleotide sequence ID" value="NZ_AXCY01000006.1"/>
</dbReference>
<evidence type="ECO:0000313" key="12">
    <source>
        <dbReference type="Proteomes" id="UP000029839"/>
    </source>
</evidence>
<comment type="similarity">
    <text evidence="3 7">Belongs to the flagella basal body rod proteins family.</text>
</comment>
<evidence type="ECO:0000259" key="10">
    <source>
        <dbReference type="Pfam" id="PF22638"/>
    </source>
</evidence>
<protein>
    <recommendedName>
        <fullName evidence="4 7">Flagellar hook-associated protein 1</fullName>
        <shortName evidence="7">HAP1</shortName>
    </recommendedName>
</protein>
<evidence type="ECO:0000256" key="5">
    <source>
        <dbReference type="ARBA" id="ARBA00022525"/>
    </source>
</evidence>
<dbReference type="Proteomes" id="UP000029839">
    <property type="component" value="Unassembled WGS sequence"/>
</dbReference>
<keyword evidence="11" id="KW-0966">Cell projection</keyword>
<keyword evidence="11" id="KW-0282">Flagellum</keyword>
<dbReference type="InterPro" id="IPR002371">
    <property type="entry name" value="FlgK"/>
</dbReference>
<evidence type="ECO:0000256" key="4">
    <source>
        <dbReference type="ARBA" id="ARBA00016244"/>
    </source>
</evidence>
<evidence type="ECO:0000256" key="1">
    <source>
        <dbReference type="ARBA" id="ARBA00004365"/>
    </source>
</evidence>
<dbReference type="Pfam" id="PF22638">
    <property type="entry name" value="FlgK_D1"/>
    <property type="match status" value="1"/>
</dbReference>
<comment type="caution">
    <text evidence="11">The sequence shown here is derived from an EMBL/GenBank/DDBJ whole genome shotgun (WGS) entry which is preliminary data.</text>
</comment>
<reference evidence="11 12" key="2">
    <citation type="journal article" date="2015" name="Stand. Genomic Sci.">
        <title>Draft genome sequence of Cellulomonas carbonis T26(T) and comparative analysis of six Cellulomonas genomes.</title>
        <authorList>
            <person name="Zhuang W."/>
            <person name="Zhang S."/>
            <person name="Xia X."/>
            <person name="Wang G."/>
        </authorList>
    </citation>
    <scope>NUCLEOTIDE SEQUENCE [LARGE SCALE GENOMIC DNA]</scope>
    <source>
        <strain evidence="11 12">T26</strain>
    </source>
</reference>
<proteinExistence type="inferred from homology"/>
<dbReference type="EMBL" id="AXCY01000006">
    <property type="protein sequence ID" value="KGM12299.1"/>
    <property type="molecule type" value="Genomic_DNA"/>
</dbReference>
<dbReference type="OrthoDB" id="9802553at2"/>
<dbReference type="GO" id="GO:0005198">
    <property type="term" value="F:structural molecule activity"/>
    <property type="evidence" value="ECO:0007669"/>
    <property type="project" value="UniProtKB-UniRule"/>
</dbReference>
<name>A0A0A0BYT3_9CELL</name>
<accession>A0A0A0BYT3</accession>
<feature type="domain" description="Flagellar basal-body/hook protein C-terminal" evidence="9">
    <location>
        <begin position="423"/>
        <end position="462"/>
    </location>
</feature>